<accession>A0ABW1R0C9</accession>
<protein>
    <submittedName>
        <fullName evidence="1">Uncharacterized protein</fullName>
    </submittedName>
</protein>
<comment type="caution">
    <text evidence="1">The sequence shown here is derived from an EMBL/GenBank/DDBJ whole genome shotgun (WGS) entry which is preliminary data.</text>
</comment>
<evidence type="ECO:0000313" key="2">
    <source>
        <dbReference type="Proteomes" id="UP001596098"/>
    </source>
</evidence>
<name>A0ABW1R0C9_9ACTN</name>
<dbReference type="EMBL" id="JBHSQI010000005">
    <property type="protein sequence ID" value="MFC6154349.1"/>
    <property type="molecule type" value="Genomic_DNA"/>
</dbReference>
<organism evidence="1 2">
    <name type="scientific">Nocardioides yefusunii</name>
    <dbReference type="NCBI Taxonomy" id="2500546"/>
    <lineage>
        <taxon>Bacteria</taxon>
        <taxon>Bacillati</taxon>
        <taxon>Actinomycetota</taxon>
        <taxon>Actinomycetes</taxon>
        <taxon>Propionibacteriales</taxon>
        <taxon>Nocardioidaceae</taxon>
        <taxon>Nocardioides</taxon>
    </lineage>
</organism>
<proteinExistence type="predicted"/>
<gene>
    <name evidence="1" type="ORF">ACFPWU_11835</name>
</gene>
<reference evidence="2" key="1">
    <citation type="journal article" date="2019" name="Int. J. Syst. Evol. Microbiol.">
        <title>The Global Catalogue of Microorganisms (GCM) 10K type strain sequencing project: providing services to taxonomists for standard genome sequencing and annotation.</title>
        <authorList>
            <consortium name="The Broad Institute Genomics Platform"/>
            <consortium name="The Broad Institute Genome Sequencing Center for Infectious Disease"/>
            <person name="Wu L."/>
            <person name="Ma J."/>
        </authorList>
    </citation>
    <scope>NUCLEOTIDE SEQUENCE [LARGE SCALE GENOMIC DNA]</scope>
    <source>
        <strain evidence="2">DFY28</strain>
    </source>
</reference>
<evidence type="ECO:0000313" key="1">
    <source>
        <dbReference type="EMBL" id="MFC6154349.1"/>
    </source>
</evidence>
<dbReference type="RefSeq" id="WP_128221477.1">
    <property type="nucleotide sequence ID" value="NZ_CP034929.1"/>
</dbReference>
<keyword evidence="2" id="KW-1185">Reference proteome</keyword>
<dbReference type="Proteomes" id="UP001596098">
    <property type="component" value="Unassembled WGS sequence"/>
</dbReference>
<sequence>MQHTVHDTSRPDPRPRAVHRAVGAMAVLTLAFGLSACGSDDEKSAENKAEACGDAETLRSTIESARANLSSTSTVDEWRTAKEAIEKGVDRLEDSLEKTNEDAWKKVDDAWDDFTDALDDVPDDATVPEAGQTLVDEVQRLQDARASALSGLDCG</sequence>